<dbReference type="Gene3D" id="3.90.1720.10">
    <property type="entry name" value="endopeptidase domain like (from Nostoc punctiforme)"/>
    <property type="match status" value="1"/>
</dbReference>
<dbReference type="EMBL" id="FNVT01000044">
    <property type="protein sequence ID" value="SEH03806.1"/>
    <property type="molecule type" value="Genomic_DNA"/>
</dbReference>
<evidence type="ECO:0000256" key="2">
    <source>
        <dbReference type="ARBA" id="ARBA00022670"/>
    </source>
</evidence>
<feature type="domain" description="NlpC/P60" evidence="6">
    <location>
        <begin position="249"/>
        <end position="372"/>
    </location>
</feature>
<evidence type="ECO:0000313" key="7">
    <source>
        <dbReference type="EMBL" id="SEH03806.1"/>
    </source>
</evidence>
<dbReference type="InterPro" id="IPR038765">
    <property type="entry name" value="Papain-like_cys_pep_sf"/>
</dbReference>
<keyword evidence="8" id="KW-1185">Reference proteome</keyword>
<evidence type="ECO:0000313" key="8">
    <source>
        <dbReference type="Proteomes" id="UP000236732"/>
    </source>
</evidence>
<proteinExistence type="inferred from homology"/>
<dbReference type="GO" id="GO:0006508">
    <property type="term" value="P:proteolysis"/>
    <property type="evidence" value="ECO:0007669"/>
    <property type="project" value="UniProtKB-KW"/>
</dbReference>
<accession>A0A1H6F3W0</accession>
<keyword evidence="3" id="KW-0378">Hydrolase</keyword>
<dbReference type="Pfam" id="PF00877">
    <property type="entry name" value="NLPC_P60"/>
    <property type="match status" value="1"/>
</dbReference>
<evidence type="ECO:0000259" key="6">
    <source>
        <dbReference type="PROSITE" id="PS51935"/>
    </source>
</evidence>
<keyword evidence="2" id="KW-0645">Protease</keyword>
<dbReference type="PANTHER" id="PTHR47359:SF3">
    <property type="entry name" value="NLP_P60 DOMAIN-CONTAINING PROTEIN-RELATED"/>
    <property type="match status" value="1"/>
</dbReference>
<name>A0A1H6F3W0_9ACTN</name>
<dbReference type="PANTHER" id="PTHR47359">
    <property type="entry name" value="PEPTIDOGLYCAN DL-ENDOPEPTIDASE CWLO"/>
    <property type="match status" value="1"/>
</dbReference>
<comment type="similarity">
    <text evidence="1">Belongs to the peptidase C40 family.</text>
</comment>
<reference evidence="7 8" key="1">
    <citation type="submission" date="2016-10" db="EMBL/GenBank/DDBJ databases">
        <authorList>
            <person name="de Groot N.N."/>
        </authorList>
    </citation>
    <scope>NUCLEOTIDE SEQUENCE [LARGE SCALE GENOMIC DNA]</scope>
    <source>
        <strain evidence="7 8">CGMCC 4.7037</strain>
    </source>
</reference>
<dbReference type="InterPro" id="IPR000064">
    <property type="entry name" value="NLP_P60_dom"/>
</dbReference>
<sequence>MNRSSFSLIFLLSAAIAVVLATGVVVLTTMEPLPEITRPVERPSNMGRRIPATPPAAEPVAPLKRRREAHLLVLGDRTLSEKVVASVRGRTGVSAVESVDAARLTIAGRQVSTMGVNPSSFRSYTPGPTARSDPLWQSIAAGDAAVSFGLGTDGGLAPGSSVNAGSRRLRVGAMATMGLGIIDAVVSRPTARHLGLPQGNALLVSAPRADSAKLKNTLSRTLPKGLQVVVLKPVFTPARTGRTPSSLPGDRIRTALAAAASKLGAPYVWGAEGPDAFDCSGLIQWAFGRAGIRLPRVTHQQFASGPQVPFAEMQPGDLIFWRLDPTNPGYISHAAIYWGDGKMIQAPRTGDVVKIVPVHTRNLAGVVRVSPS</sequence>
<organism evidence="7 8">
    <name type="scientific">Nonomuraea solani</name>
    <dbReference type="NCBI Taxonomy" id="1144553"/>
    <lineage>
        <taxon>Bacteria</taxon>
        <taxon>Bacillati</taxon>
        <taxon>Actinomycetota</taxon>
        <taxon>Actinomycetes</taxon>
        <taxon>Streptosporangiales</taxon>
        <taxon>Streptosporangiaceae</taxon>
        <taxon>Nonomuraea</taxon>
    </lineage>
</organism>
<protein>
    <submittedName>
        <fullName evidence="7">NlpC/P60 family protein</fullName>
    </submittedName>
</protein>
<dbReference type="AlphaFoldDB" id="A0A1H6F3W0"/>
<evidence type="ECO:0000256" key="1">
    <source>
        <dbReference type="ARBA" id="ARBA00007074"/>
    </source>
</evidence>
<evidence type="ECO:0000256" key="4">
    <source>
        <dbReference type="ARBA" id="ARBA00022807"/>
    </source>
</evidence>
<dbReference type="PROSITE" id="PS51935">
    <property type="entry name" value="NLPC_P60"/>
    <property type="match status" value="1"/>
</dbReference>
<gene>
    <name evidence="7" type="ORF">SAMN05444920_14425</name>
</gene>
<dbReference type="GO" id="GO:0008234">
    <property type="term" value="F:cysteine-type peptidase activity"/>
    <property type="evidence" value="ECO:0007669"/>
    <property type="project" value="UniProtKB-KW"/>
</dbReference>
<evidence type="ECO:0000256" key="5">
    <source>
        <dbReference type="SAM" id="MobiDB-lite"/>
    </source>
</evidence>
<feature type="region of interest" description="Disordered" evidence="5">
    <location>
        <begin position="38"/>
        <end position="59"/>
    </location>
</feature>
<dbReference type="RefSeq" id="WP_103964742.1">
    <property type="nucleotide sequence ID" value="NZ_FNVT01000044.1"/>
</dbReference>
<keyword evidence="4" id="KW-0788">Thiol protease</keyword>
<dbReference type="InterPro" id="IPR051794">
    <property type="entry name" value="PG_Endopeptidase_C40"/>
</dbReference>
<dbReference type="OrthoDB" id="5244330at2"/>
<dbReference type="SUPFAM" id="SSF54001">
    <property type="entry name" value="Cysteine proteinases"/>
    <property type="match status" value="1"/>
</dbReference>
<evidence type="ECO:0000256" key="3">
    <source>
        <dbReference type="ARBA" id="ARBA00022801"/>
    </source>
</evidence>
<dbReference type="Proteomes" id="UP000236732">
    <property type="component" value="Unassembled WGS sequence"/>
</dbReference>